<gene>
    <name evidence="1" type="ORF">IAA84_13490</name>
</gene>
<comment type="caution">
    <text evidence="1">The sequence shown here is derived from an EMBL/GenBank/DDBJ whole genome shotgun (WGS) entry which is preliminary data.</text>
</comment>
<name>A0A9D1K6X7_9FIRM</name>
<sequence>MDELSRVALALRSVRPDAAGSEEDLHRKVAEALARAGIAFLHEARVAPGARVDFLAGRVGIEVKCRHGGRAALLRQARKYLSCTALDALVVATQSGVDLPRRIAGKPVATVCLSRNWGIAL</sequence>
<accession>A0A9D1K6X7</accession>
<reference evidence="1" key="1">
    <citation type="submission" date="2020-10" db="EMBL/GenBank/DDBJ databases">
        <authorList>
            <person name="Gilroy R."/>
        </authorList>
    </citation>
    <scope>NUCLEOTIDE SEQUENCE</scope>
    <source>
        <strain evidence="1">13766</strain>
    </source>
</reference>
<reference evidence="1" key="2">
    <citation type="journal article" date="2021" name="PeerJ">
        <title>Extensive microbial diversity within the chicken gut microbiome revealed by metagenomics and culture.</title>
        <authorList>
            <person name="Gilroy R."/>
            <person name="Ravi A."/>
            <person name="Getino M."/>
            <person name="Pursley I."/>
            <person name="Horton D.L."/>
            <person name="Alikhan N.F."/>
            <person name="Baker D."/>
            <person name="Gharbi K."/>
            <person name="Hall N."/>
            <person name="Watson M."/>
            <person name="Adriaenssens E.M."/>
            <person name="Foster-Nyarko E."/>
            <person name="Jarju S."/>
            <person name="Secka A."/>
            <person name="Antonio M."/>
            <person name="Oren A."/>
            <person name="Chaudhuri R.R."/>
            <person name="La Ragione R."/>
            <person name="Hildebrand F."/>
            <person name="Pallen M.J."/>
        </authorList>
    </citation>
    <scope>NUCLEOTIDE SEQUENCE</scope>
    <source>
        <strain evidence="1">13766</strain>
    </source>
</reference>
<organism evidence="1 2">
    <name type="scientific">Candidatus Alectryocaccomicrobium excrementavium</name>
    <dbReference type="NCBI Taxonomy" id="2840668"/>
    <lineage>
        <taxon>Bacteria</taxon>
        <taxon>Bacillati</taxon>
        <taxon>Bacillota</taxon>
        <taxon>Clostridia</taxon>
        <taxon>Candidatus Alectryocaccomicrobium</taxon>
    </lineage>
</organism>
<dbReference type="Proteomes" id="UP000824140">
    <property type="component" value="Unassembled WGS sequence"/>
</dbReference>
<proteinExistence type="predicted"/>
<protein>
    <submittedName>
        <fullName evidence="1">Uncharacterized protein</fullName>
    </submittedName>
</protein>
<dbReference type="AlphaFoldDB" id="A0A9D1K6X7"/>
<evidence type="ECO:0000313" key="1">
    <source>
        <dbReference type="EMBL" id="HIS94019.1"/>
    </source>
</evidence>
<dbReference type="EMBL" id="DVJN01000258">
    <property type="protein sequence ID" value="HIS94019.1"/>
    <property type="molecule type" value="Genomic_DNA"/>
</dbReference>
<evidence type="ECO:0000313" key="2">
    <source>
        <dbReference type="Proteomes" id="UP000824140"/>
    </source>
</evidence>